<keyword evidence="11" id="KW-0472">Membrane</keyword>
<evidence type="ECO:0000256" key="13">
    <source>
        <dbReference type="ARBA" id="ARBA00023180"/>
    </source>
</evidence>
<keyword evidence="13" id="KW-0325">Glycoprotein</keyword>
<keyword evidence="4" id="KW-1003">Cell membrane</keyword>
<keyword evidence="12" id="KW-0675">Receptor</keyword>
<dbReference type="Proteomes" id="UP001054252">
    <property type="component" value="Unassembled WGS sequence"/>
</dbReference>
<protein>
    <recommendedName>
        <fullName evidence="14">Protein kinase domain-containing protein</fullName>
    </recommendedName>
</protein>
<dbReference type="InterPro" id="IPR011009">
    <property type="entry name" value="Kinase-like_dom_sf"/>
</dbReference>
<dbReference type="GO" id="GO:0002229">
    <property type="term" value="P:defense response to oomycetes"/>
    <property type="evidence" value="ECO:0007669"/>
    <property type="project" value="UniProtKB-ARBA"/>
</dbReference>
<gene>
    <name evidence="15" type="ORF">SLEP1_g29908</name>
</gene>
<dbReference type="FunFam" id="1.10.510.10:FF:000240">
    <property type="entry name" value="Lectin-domain containing receptor kinase A4.3"/>
    <property type="match status" value="1"/>
</dbReference>
<evidence type="ECO:0000256" key="4">
    <source>
        <dbReference type="ARBA" id="ARBA00022475"/>
    </source>
</evidence>
<comment type="similarity">
    <text evidence="2">In the N-terminal section; belongs to the leguminous lectin family.</text>
</comment>
<evidence type="ECO:0000256" key="9">
    <source>
        <dbReference type="ARBA" id="ARBA00022840"/>
    </source>
</evidence>
<evidence type="ECO:0000256" key="8">
    <source>
        <dbReference type="ARBA" id="ARBA00022741"/>
    </source>
</evidence>
<proteinExistence type="inferred from homology"/>
<dbReference type="Gene3D" id="1.10.510.10">
    <property type="entry name" value="Transferase(Phosphotransferase) domain 1"/>
    <property type="match status" value="1"/>
</dbReference>
<evidence type="ECO:0000256" key="7">
    <source>
        <dbReference type="ARBA" id="ARBA00022734"/>
    </source>
</evidence>
<dbReference type="PROSITE" id="PS00108">
    <property type="entry name" value="PROTEIN_KINASE_ST"/>
    <property type="match status" value="1"/>
</dbReference>
<evidence type="ECO:0000256" key="11">
    <source>
        <dbReference type="ARBA" id="ARBA00023136"/>
    </source>
</evidence>
<comment type="caution">
    <text evidence="15">The sequence shown here is derived from an EMBL/GenBank/DDBJ whole genome shotgun (WGS) entry which is preliminary data.</text>
</comment>
<keyword evidence="16" id="KW-1185">Reference proteome</keyword>
<keyword evidence="6" id="KW-0732">Signal</keyword>
<dbReference type="InterPro" id="IPR008271">
    <property type="entry name" value="Ser/Thr_kinase_AS"/>
</dbReference>
<keyword evidence="8" id="KW-0547">Nucleotide-binding</keyword>
<comment type="similarity">
    <text evidence="3">In the C-terminal section; belongs to the protein kinase superfamily. Ser/Thr protein kinase family.</text>
</comment>
<evidence type="ECO:0000256" key="10">
    <source>
        <dbReference type="ARBA" id="ARBA00022989"/>
    </source>
</evidence>
<dbReference type="InterPro" id="IPR000719">
    <property type="entry name" value="Prot_kinase_dom"/>
</dbReference>
<dbReference type="InterPro" id="IPR050528">
    <property type="entry name" value="L-type_Lectin-RKs"/>
</dbReference>
<dbReference type="PANTHER" id="PTHR27007">
    <property type="match status" value="1"/>
</dbReference>
<evidence type="ECO:0000256" key="2">
    <source>
        <dbReference type="ARBA" id="ARBA00008536"/>
    </source>
</evidence>
<organism evidence="15 16">
    <name type="scientific">Rubroshorea leprosula</name>
    <dbReference type="NCBI Taxonomy" id="152421"/>
    <lineage>
        <taxon>Eukaryota</taxon>
        <taxon>Viridiplantae</taxon>
        <taxon>Streptophyta</taxon>
        <taxon>Embryophyta</taxon>
        <taxon>Tracheophyta</taxon>
        <taxon>Spermatophyta</taxon>
        <taxon>Magnoliopsida</taxon>
        <taxon>eudicotyledons</taxon>
        <taxon>Gunneridae</taxon>
        <taxon>Pentapetalae</taxon>
        <taxon>rosids</taxon>
        <taxon>malvids</taxon>
        <taxon>Malvales</taxon>
        <taxon>Dipterocarpaceae</taxon>
        <taxon>Rubroshorea</taxon>
    </lineage>
</organism>
<dbReference type="GO" id="GO:0005886">
    <property type="term" value="C:plasma membrane"/>
    <property type="evidence" value="ECO:0007669"/>
    <property type="project" value="UniProtKB-SubCell"/>
</dbReference>
<feature type="domain" description="Protein kinase" evidence="14">
    <location>
        <begin position="1"/>
        <end position="177"/>
    </location>
</feature>
<evidence type="ECO:0000256" key="5">
    <source>
        <dbReference type="ARBA" id="ARBA00022692"/>
    </source>
</evidence>
<evidence type="ECO:0000313" key="15">
    <source>
        <dbReference type="EMBL" id="GKV19683.1"/>
    </source>
</evidence>
<dbReference type="GO" id="GO:0004672">
    <property type="term" value="F:protein kinase activity"/>
    <property type="evidence" value="ECO:0007669"/>
    <property type="project" value="InterPro"/>
</dbReference>
<dbReference type="SMART" id="SM00220">
    <property type="entry name" value="S_TKc"/>
    <property type="match status" value="1"/>
</dbReference>
<evidence type="ECO:0000256" key="12">
    <source>
        <dbReference type="ARBA" id="ARBA00023170"/>
    </source>
</evidence>
<accession>A0AAV5K7D0</accession>
<comment type="subcellular location">
    <subcellularLocation>
        <location evidence="1">Cell membrane</location>
        <topology evidence="1">Single-pass type I membrane protein</topology>
    </subcellularLocation>
</comment>
<name>A0AAV5K7D0_9ROSI</name>
<keyword evidence="5" id="KW-0812">Transmembrane</keyword>
<evidence type="ECO:0000313" key="16">
    <source>
        <dbReference type="Proteomes" id="UP001054252"/>
    </source>
</evidence>
<keyword evidence="9" id="KW-0067">ATP-binding</keyword>
<dbReference type="AlphaFoldDB" id="A0AAV5K7D0"/>
<dbReference type="Pfam" id="PF00069">
    <property type="entry name" value="Pkinase"/>
    <property type="match status" value="1"/>
</dbReference>
<dbReference type="SUPFAM" id="SSF56112">
    <property type="entry name" value="Protein kinase-like (PK-like)"/>
    <property type="match status" value="1"/>
</dbReference>
<evidence type="ECO:0000256" key="3">
    <source>
        <dbReference type="ARBA" id="ARBA00010217"/>
    </source>
</evidence>
<reference evidence="15 16" key="1">
    <citation type="journal article" date="2021" name="Commun. Biol.">
        <title>The genome of Shorea leprosula (Dipterocarpaceae) highlights the ecological relevance of drought in aseasonal tropical rainforests.</title>
        <authorList>
            <person name="Ng K.K.S."/>
            <person name="Kobayashi M.J."/>
            <person name="Fawcett J.A."/>
            <person name="Hatakeyama M."/>
            <person name="Paape T."/>
            <person name="Ng C.H."/>
            <person name="Ang C.C."/>
            <person name="Tnah L.H."/>
            <person name="Lee C.T."/>
            <person name="Nishiyama T."/>
            <person name="Sese J."/>
            <person name="O'Brien M.J."/>
            <person name="Copetti D."/>
            <person name="Mohd Noor M.I."/>
            <person name="Ong R.C."/>
            <person name="Putra M."/>
            <person name="Sireger I.Z."/>
            <person name="Indrioko S."/>
            <person name="Kosugi Y."/>
            <person name="Izuno A."/>
            <person name="Isagi Y."/>
            <person name="Lee S.L."/>
            <person name="Shimizu K.K."/>
        </authorList>
    </citation>
    <scope>NUCLEOTIDE SEQUENCE [LARGE SCALE GENOMIC DNA]</scope>
    <source>
        <strain evidence="15">214</strain>
    </source>
</reference>
<evidence type="ECO:0000259" key="14">
    <source>
        <dbReference type="PROSITE" id="PS50011"/>
    </source>
</evidence>
<dbReference type="PROSITE" id="PS50011">
    <property type="entry name" value="PROTEIN_KINASE_DOM"/>
    <property type="match status" value="1"/>
</dbReference>
<sequence>MTSGSLDFHLFKGRSLIPWKVRYKIVQGLASALLYLHEECVLHRDIKASNIMLDSTFNAKLGDFGLARLVDHEKGSQTTLLAGTLGYIAPECHRTGKASKDSDVYSFGIVVLEIACGRRSIEPTYDDQQASLVAWIWEAYGNQMLLDVADEKLSKDFNVKEMEYLLLVGLWCAHPSRSMRPSIRQAIQVLNFEAAPPNLSSKMPVRNYDDTPSTSIITISEPGSLSITMPR</sequence>
<keyword evidence="7" id="KW-0430">Lectin</keyword>
<dbReference type="GO" id="GO:0030246">
    <property type="term" value="F:carbohydrate binding"/>
    <property type="evidence" value="ECO:0007669"/>
    <property type="project" value="UniProtKB-KW"/>
</dbReference>
<dbReference type="GO" id="GO:0005524">
    <property type="term" value="F:ATP binding"/>
    <property type="evidence" value="ECO:0007669"/>
    <property type="project" value="UniProtKB-KW"/>
</dbReference>
<evidence type="ECO:0000256" key="1">
    <source>
        <dbReference type="ARBA" id="ARBA00004251"/>
    </source>
</evidence>
<evidence type="ECO:0000256" key="6">
    <source>
        <dbReference type="ARBA" id="ARBA00022729"/>
    </source>
</evidence>
<keyword evidence="10" id="KW-1133">Transmembrane helix</keyword>
<dbReference type="EMBL" id="BPVZ01000053">
    <property type="protein sequence ID" value="GKV19683.1"/>
    <property type="molecule type" value="Genomic_DNA"/>
</dbReference>